<sequence>MRFKRQEPFRYQFGQPLAGSLRVAGIDGKQEEEHSAYIHDLSPHGMKLETLRRIADEHDKTTVEIAFSINNAPLRFFGKIVWEKPFGRTYYYGVRLFVSAEEEEMLIREIKRHAALYRKRK</sequence>
<dbReference type="SUPFAM" id="SSF141371">
    <property type="entry name" value="PilZ domain-like"/>
    <property type="match status" value="1"/>
</dbReference>
<dbReference type="InterPro" id="IPR009875">
    <property type="entry name" value="PilZ_domain"/>
</dbReference>
<accession>A0A846MFK1</accession>
<name>A0A846MFK1_9BACL</name>
<protein>
    <recommendedName>
        <fullName evidence="1">PilZ domain-containing protein</fullName>
    </recommendedName>
</protein>
<dbReference type="GO" id="GO:0035438">
    <property type="term" value="F:cyclic-di-GMP binding"/>
    <property type="evidence" value="ECO:0007669"/>
    <property type="project" value="InterPro"/>
</dbReference>
<comment type="caution">
    <text evidence="2">The sequence shown here is derived from an EMBL/GenBank/DDBJ whole genome shotgun (WGS) entry which is preliminary data.</text>
</comment>
<reference evidence="2 3" key="1">
    <citation type="submission" date="2020-03" db="EMBL/GenBank/DDBJ databases">
        <title>Genomic Encyclopedia of Archaeal and Bacterial Type Strains, Phase II (KMG-II): from individual species to whole genera.</title>
        <authorList>
            <person name="Goeker M."/>
        </authorList>
    </citation>
    <scope>NUCLEOTIDE SEQUENCE [LARGE SCALE GENOMIC DNA]</scope>
    <source>
        <strain evidence="2 3">DSM 4749</strain>
    </source>
</reference>
<evidence type="ECO:0000313" key="3">
    <source>
        <dbReference type="Proteomes" id="UP000532769"/>
    </source>
</evidence>
<evidence type="ECO:0000313" key="2">
    <source>
        <dbReference type="EMBL" id="NIK14619.1"/>
    </source>
</evidence>
<organism evidence="2 3">
    <name type="scientific">Saccharococcus thermophilus</name>
    <dbReference type="NCBI Taxonomy" id="29396"/>
    <lineage>
        <taxon>Bacteria</taxon>
        <taxon>Bacillati</taxon>
        <taxon>Bacillota</taxon>
        <taxon>Bacilli</taxon>
        <taxon>Bacillales</taxon>
        <taxon>Anoxybacillaceae</taxon>
        <taxon>Saccharococcus</taxon>
    </lineage>
</organism>
<feature type="domain" description="PilZ" evidence="1">
    <location>
        <begin position="31"/>
        <end position="110"/>
    </location>
</feature>
<dbReference type="AlphaFoldDB" id="A0A846MFK1"/>
<dbReference type="Proteomes" id="UP000532769">
    <property type="component" value="Unassembled WGS sequence"/>
</dbReference>
<dbReference type="Pfam" id="PF07238">
    <property type="entry name" value="PilZ"/>
    <property type="match status" value="1"/>
</dbReference>
<dbReference type="RefSeq" id="WP_166908986.1">
    <property type="nucleotide sequence ID" value="NZ_JAASRS010000001.1"/>
</dbReference>
<proteinExistence type="predicted"/>
<evidence type="ECO:0000259" key="1">
    <source>
        <dbReference type="Pfam" id="PF07238"/>
    </source>
</evidence>
<gene>
    <name evidence="2" type="ORF">BDD39_001129</name>
</gene>
<dbReference type="EMBL" id="JAASRS010000001">
    <property type="protein sequence ID" value="NIK14619.1"/>
    <property type="molecule type" value="Genomic_DNA"/>
</dbReference>
<keyword evidence="3" id="KW-1185">Reference proteome</keyword>